<comment type="caution">
    <text evidence="1">The sequence shown here is derived from an EMBL/GenBank/DDBJ whole genome shotgun (WGS) entry which is preliminary data.</text>
</comment>
<accession>A0A813J860</accession>
<dbReference type="AlphaFoldDB" id="A0A813J860"/>
<gene>
    <name evidence="1" type="ORF">PGLA2088_LOCUS17081</name>
</gene>
<evidence type="ECO:0000313" key="1">
    <source>
        <dbReference type="EMBL" id="CAE8668993.1"/>
    </source>
</evidence>
<protein>
    <submittedName>
        <fullName evidence="1">Uncharacterized protein</fullName>
    </submittedName>
</protein>
<dbReference type="Proteomes" id="UP000626109">
    <property type="component" value="Unassembled WGS sequence"/>
</dbReference>
<reference evidence="1" key="1">
    <citation type="submission" date="2021-02" db="EMBL/GenBank/DDBJ databases">
        <authorList>
            <person name="Dougan E. K."/>
            <person name="Rhodes N."/>
            <person name="Thang M."/>
            <person name="Chan C."/>
        </authorList>
    </citation>
    <scope>NUCLEOTIDE SEQUENCE</scope>
</reference>
<feature type="non-terminal residue" evidence="1">
    <location>
        <position position="1"/>
    </location>
</feature>
<proteinExistence type="predicted"/>
<evidence type="ECO:0000313" key="2">
    <source>
        <dbReference type="Proteomes" id="UP000626109"/>
    </source>
</evidence>
<feature type="non-terminal residue" evidence="1">
    <location>
        <position position="154"/>
    </location>
</feature>
<name>A0A813J860_POLGL</name>
<sequence>VCHSFRTSNNTVGYEMPGYLAGECFLLQVPQKVLGGIYGKYMSKFYELMQETETVLIHMRDLVADEPEKKEHDEVTDYVQSLYQALRQTAAEFAIFGAPRARYLAATKLLAIVEGALPDFVLEHGLSEEVDPNEGMGMDKVRLVDDFEEDATRT</sequence>
<organism evidence="1 2">
    <name type="scientific">Polarella glacialis</name>
    <name type="common">Dinoflagellate</name>
    <dbReference type="NCBI Taxonomy" id="89957"/>
    <lineage>
        <taxon>Eukaryota</taxon>
        <taxon>Sar</taxon>
        <taxon>Alveolata</taxon>
        <taxon>Dinophyceae</taxon>
        <taxon>Suessiales</taxon>
        <taxon>Suessiaceae</taxon>
        <taxon>Polarella</taxon>
    </lineage>
</organism>
<dbReference type="EMBL" id="CAJNNW010022237">
    <property type="protein sequence ID" value="CAE8668993.1"/>
    <property type="molecule type" value="Genomic_DNA"/>
</dbReference>